<protein>
    <recommendedName>
        <fullName evidence="10">Peptidase S26 domain-containing protein</fullName>
    </recommendedName>
</protein>
<dbReference type="EMBL" id="KZ305056">
    <property type="protein sequence ID" value="PIA34019.1"/>
    <property type="molecule type" value="Genomic_DNA"/>
</dbReference>
<dbReference type="Gene3D" id="2.10.109.10">
    <property type="entry name" value="Umud Fragment, subunit A"/>
    <property type="match status" value="1"/>
</dbReference>
<keyword evidence="2" id="KW-0999">Mitochondrion inner membrane</keyword>
<evidence type="ECO:0000256" key="6">
    <source>
        <dbReference type="ARBA" id="ARBA00038445"/>
    </source>
</evidence>
<dbReference type="InParanoid" id="A0A2G5CRZ6"/>
<dbReference type="PANTHER" id="PTHR12383">
    <property type="entry name" value="PROTEASE FAMILY S26 MITOCHONDRIAL INNER MEMBRANE PROTEASE-RELATED"/>
    <property type="match status" value="1"/>
</dbReference>
<feature type="domain" description="Peptidase S26" evidence="10">
    <location>
        <begin position="22"/>
        <end position="103"/>
    </location>
</feature>
<evidence type="ECO:0000259" key="10">
    <source>
        <dbReference type="Pfam" id="PF10502"/>
    </source>
</evidence>
<keyword evidence="4" id="KW-0496">Mitochondrion</keyword>
<evidence type="ECO:0000256" key="1">
    <source>
        <dbReference type="ARBA" id="ARBA00004273"/>
    </source>
</evidence>
<dbReference type="InterPro" id="IPR019533">
    <property type="entry name" value="Peptidase_S26"/>
</dbReference>
<dbReference type="NCBIfam" id="TIGR02227">
    <property type="entry name" value="sigpep_I_bact"/>
    <property type="match status" value="1"/>
</dbReference>
<dbReference type="GO" id="GO:0004252">
    <property type="term" value="F:serine-type endopeptidase activity"/>
    <property type="evidence" value="ECO:0007669"/>
    <property type="project" value="InterPro"/>
</dbReference>
<comment type="function">
    <text evidence="7">Catalyzes the removal of transit peptides required for the targeting of proteins from the mitochondrial matrix, across the inner membrane, into the inter-membrane space.</text>
</comment>
<sequence length="169" mass="18788">MNILQLPWRTIAKEAFDRTLPFVNAFCCLHFANKYICSSALAFGPSMIPTISLTGDLVLVDKISTRFGQIKNGDIVLVRSPANPRKIITKRVAGMEGDKVTFLEDPNDKNSSKTVKIQEGHIWVQGDNIYSSTDSRTFGAVPYGLLCGRVFFRVYPFDSFGSLSSRSQV</sequence>
<name>A0A2G5CRZ6_AQUCA</name>
<feature type="active site" evidence="9">
    <location>
        <position position="46"/>
    </location>
</feature>
<evidence type="ECO:0000313" key="11">
    <source>
        <dbReference type="EMBL" id="PIA34019.1"/>
    </source>
</evidence>
<dbReference type="STRING" id="218851.A0A2G5CRZ6"/>
<evidence type="ECO:0000256" key="8">
    <source>
        <dbReference type="ARBA" id="ARBA00064368"/>
    </source>
</evidence>
<comment type="subunit">
    <text evidence="8">Heterodimer of 2 subunits, IMP1A/B and IMP12.</text>
</comment>
<accession>A0A2G5CRZ6</accession>
<organism evidence="11 12">
    <name type="scientific">Aquilegia coerulea</name>
    <name type="common">Rocky mountain columbine</name>
    <dbReference type="NCBI Taxonomy" id="218851"/>
    <lineage>
        <taxon>Eukaryota</taxon>
        <taxon>Viridiplantae</taxon>
        <taxon>Streptophyta</taxon>
        <taxon>Embryophyta</taxon>
        <taxon>Tracheophyta</taxon>
        <taxon>Spermatophyta</taxon>
        <taxon>Magnoliopsida</taxon>
        <taxon>Ranunculales</taxon>
        <taxon>Ranunculaceae</taxon>
        <taxon>Thalictroideae</taxon>
        <taxon>Aquilegia</taxon>
    </lineage>
</organism>
<keyword evidence="5" id="KW-0472">Membrane</keyword>
<evidence type="ECO:0000256" key="3">
    <source>
        <dbReference type="ARBA" id="ARBA00022801"/>
    </source>
</evidence>
<dbReference type="SUPFAM" id="SSF51306">
    <property type="entry name" value="LexA/Signal peptidase"/>
    <property type="match status" value="1"/>
</dbReference>
<proteinExistence type="inferred from homology"/>
<dbReference type="Proteomes" id="UP000230069">
    <property type="component" value="Unassembled WGS sequence"/>
</dbReference>
<gene>
    <name evidence="11" type="ORF">AQUCO_03900131v1</name>
</gene>
<evidence type="ECO:0000256" key="4">
    <source>
        <dbReference type="ARBA" id="ARBA00023128"/>
    </source>
</evidence>
<evidence type="ECO:0000313" key="12">
    <source>
        <dbReference type="Proteomes" id="UP000230069"/>
    </source>
</evidence>
<reference evidence="11 12" key="1">
    <citation type="submission" date="2017-09" db="EMBL/GenBank/DDBJ databases">
        <title>WGS assembly of Aquilegia coerulea Goldsmith.</title>
        <authorList>
            <person name="Hodges S."/>
            <person name="Kramer E."/>
            <person name="Nordborg M."/>
            <person name="Tomkins J."/>
            <person name="Borevitz J."/>
            <person name="Derieg N."/>
            <person name="Yan J."/>
            <person name="Mihaltcheva S."/>
            <person name="Hayes R.D."/>
            <person name="Rokhsar D."/>
        </authorList>
    </citation>
    <scope>NUCLEOTIDE SEQUENCE [LARGE SCALE GENOMIC DNA]</scope>
    <source>
        <strain evidence="12">cv. Goldsmith</strain>
    </source>
</reference>
<dbReference type="GO" id="GO:0006465">
    <property type="term" value="P:signal peptide processing"/>
    <property type="evidence" value="ECO:0007669"/>
    <property type="project" value="InterPro"/>
</dbReference>
<keyword evidence="12" id="KW-1185">Reference proteome</keyword>
<feature type="active site" evidence="9">
    <location>
        <position position="90"/>
    </location>
</feature>
<dbReference type="Pfam" id="PF10502">
    <property type="entry name" value="Peptidase_S26"/>
    <property type="match status" value="2"/>
</dbReference>
<evidence type="ECO:0000256" key="9">
    <source>
        <dbReference type="PIRSR" id="PIRSR600223-1"/>
    </source>
</evidence>
<dbReference type="GO" id="GO:0006627">
    <property type="term" value="P:protein processing involved in protein targeting to mitochondrion"/>
    <property type="evidence" value="ECO:0007669"/>
    <property type="project" value="TreeGrafter"/>
</dbReference>
<comment type="subcellular location">
    <subcellularLocation>
        <location evidence="1">Mitochondrion inner membrane</location>
    </subcellularLocation>
</comment>
<dbReference type="CDD" id="cd06530">
    <property type="entry name" value="S26_SPase_I"/>
    <property type="match status" value="1"/>
</dbReference>
<dbReference type="InterPro" id="IPR036286">
    <property type="entry name" value="LexA/Signal_pep-like_sf"/>
</dbReference>
<dbReference type="PANTHER" id="PTHR12383:SF16">
    <property type="entry name" value="MITOCHONDRIAL INNER MEMBRANE PROTEASE SUBUNIT 1"/>
    <property type="match status" value="1"/>
</dbReference>
<dbReference type="GO" id="GO:0042720">
    <property type="term" value="C:mitochondrial inner membrane peptidase complex"/>
    <property type="evidence" value="ECO:0007669"/>
    <property type="project" value="TreeGrafter"/>
</dbReference>
<evidence type="ECO:0000256" key="7">
    <source>
        <dbReference type="ARBA" id="ARBA00054895"/>
    </source>
</evidence>
<dbReference type="AlphaFoldDB" id="A0A2G5CRZ6"/>
<dbReference type="PRINTS" id="PR00727">
    <property type="entry name" value="LEADERPTASE"/>
</dbReference>
<keyword evidence="3" id="KW-0378">Hydrolase</keyword>
<dbReference type="InterPro" id="IPR052064">
    <property type="entry name" value="Mito_IMP1_subunit"/>
</dbReference>
<feature type="domain" description="Peptidase S26" evidence="10">
    <location>
        <begin position="111"/>
        <end position="155"/>
    </location>
</feature>
<dbReference type="FunFam" id="2.10.109.10:FF:000014">
    <property type="entry name" value="Inner membrane protease subunit 1"/>
    <property type="match status" value="1"/>
</dbReference>
<evidence type="ECO:0000256" key="5">
    <source>
        <dbReference type="ARBA" id="ARBA00023136"/>
    </source>
</evidence>
<dbReference type="InterPro" id="IPR000223">
    <property type="entry name" value="Pept_S26A_signal_pept_1"/>
</dbReference>
<dbReference type="OrthoDB" id="308440at2759"/>
<evidence type="ECO:0000256" key="2">
    <source>
        <dbReference type="ARBA" id="ARBA00022792"/>
    </source>
</evidence>
<comment type="similarity">
    <text evidence="6">Belongs to the peptidase S26 family. IMP1 subfamily.</text>
</comment>